<dbReference type="Proteomes" id="UP000798951">
    <property type="component" value="Unassembled WGS sequence"/>
</dbReference>
<evidence type="ECO:0000256" key="1">
    <source>
        <dbReference type="SAM" id="Phobius"/>
    </source>
</evidence>
<protein>
    <submittedName>
        <fullName evidence="2">Uncharacterized protein</fullName>
    </submittedName>
</protein>
<comment type="caution">
    <text evidence="2">The sequence shown here is derived from an EMBL/GenBank/DDBJ whole genome shotgun (WGS) entry which is preliminary data.</text>
</comment>
<organism evidence="2 3">
    <name type="scientific">Nocardia caishijiensis</name>
    <dbReference type="NCBI Taxonomy" id="184756"/>
    <lineage>
        <taxon>Bacteria</taxon>
        <taxon>Bacillati</taxon>
        <taxon>Actinomycetota</taxon>
        <taxon>Actinomycetes</taxon>
        <taxon>Mycobacteriales</taxon>
        <taxon>Nocardiaceae</taxon>
        <taxon>Nocardia</taxon>
    </lineage>
</organism>
<feature type="transmembrane region" description="Helical" evidence="1">
    <location>
        <begin position="76"/>
        <end position="102"/>
    </location>
</feature>
<evidence type="ECO:0000313" key="3">
    <source>
        <dbReference type="Proteomes" id="UP000798951"/>
    </source>
</evidence>
<feature type="transmembrane region" description="Helical" evidence="1">
    <location>
        <begin position="131"/>
        <end position="150"/>
    </location>
</feature>
<accession>A0ABQ6YJR9</accession>
<dbReference type="RefSeq" id="WP_067983916.1">
    <property type="nucleotide sequence ID" value="NZ_VMSD01000006.1"/>
</dbReference>
<sequence length="201" mass="21414">MGAFGIVAVGGALIVGAVSGWWWNALGAPVGAATASFYTFLLVTPVAVSVAVVFGVLLPFAALLRRRMPSSRVASAWIACALLTVLVTMMLWAVAAAVTLFLSLRAAAWAGGVPLWYAEHYLWQMFDPATVTWSAAQTVVVATFVVFLPLTVEHRRGPADHSVARRRVRINAVAVLLGFATLYAVIAIYQARVIPGYIGLD</sequence>
<proteinExistence type="predicted"/>
<keyword evidence="1" id="KW-1133">Transmembrane helix</keyword>
<keyword evidence="3" id="KW-1185">Reference proteome</keyword>
<gene>
    <name evidence="2" type="ORF">FNL39_10673</name>
</gene>
<feature type="transmembrane region" description="Helical" evidence="1">
    <location>
        <begin position="37"/>
        <end position="64"/>
    </location>
</feature>
<dbReference type="EMBL" id="VMSD01000006">
    <property type="protein sequence ID" value="KAF0845686.1"/>
    <property type="molecule type" value="Genomic_DNA"/>
</dbReference>
<keyword evidence="1" id="KW-0812">Transmembrane</keyword>
<reference evidence="2 3" key="1">
    <citation type="submission" date="2019-07" db="EMBL/GenBank/DDBJ databases">
        <title>Genomic Encyclopedia of Type Strains, Phase IV (KMG-IV): sequencing the most valuable type-strain genomes for metagenomic binning, comparative biology and taxonomic classification.</title>
        <authorList>
            <person name="Goeker M."/>
        </authorList>
    </citation>
    <scope>NUCLEOTIDE SEQUENCE [LARGE SCALE GENOMIC DNA]</scope>
    <source>
        <strain evidence="2 3">DSM 44831</strain>
    </source>
</reference>
<keyword evidence="1" id="KW-0472">Membrane</keyword>
<evidence type="ECO:0000313" key="2">
    <source>
        <dbReference type="EMBL" id="KAF0845686.1"/>
    </source>
</evidence>
<name>A0ABQ6YJR9_9NOCA</name>
<feature type="transmembrane region" description="Helical" evidence="1">
    <location>
        <begin position="170"/>
        <end position="191"/>
    </location>
</feature>